<evidence type="ECO:0000313" key="6">
    <source>
        <dbReference type="EMBL" id="GLT18072.1"/>
    </source>
</evidence>
<evidence type="ECO:0000256" key="5">
    <source>
        <dbReference type="SAM" id="SignalP"/>
    </source>
</evidence>
<keyword evidence="7" id="KW-1185">Reference proteome</keyword>
<dbReference type="Proteomes" id="UP001157138">
    <property type="component" value="Unassembled WGS sequence"/>
</dbReference>
<organism evidence="6 7">
    <name type="scientific">Vibrio zhanjiangensis</name>
    <dbReference type="NCBI Taxonomy" id="1046128"/>
    <lineage>
        <taxon>Bacteria</taxon>
        <taxon>Pseudomonadati</taxon>
        <taxon>Pseudomonadota</taxon>
        <taxon>Gammaproteobacteria</taxon>
        <taxon>Vibrionales</taxon>
        <taxon>Vibrionaceae</taxon>
        <taxon>Vibrio</taxon>
    </lineage>
</organism>
<dbReference type="Gene3D" id="2.50.20.10">
    <property type="entry name" value="Lipoprotein localisation LolA/LolB/LppX"/>
    <property type="match status" value="1"/>
</dbReference>
<evidence type="ECO:0000256" key="2">
    <source>
        <dbReference type="ARBA" id="ARBA00022448"/>
    </source>
</evidence>
<evidence type="ECO:0000313" key="7">
    <source>
        <dbReference type="Proteomes" id="UP001157138"/>
    </source>
</evidence>
<dbReference type="InterPro" id="IPR004564">
    <property type="entry name" value="OM_lipoprot_carrier_LolA-like"/>
</dbReference>
<protein>
    <submittedName>
        <fullName evidence="6">Outer-membrane lipoprotein carrier protein</fullName>
    </submittedName>
</protein>
<keyword evidence="2" id="KW-0813">Transport</keyword>
<keyword evidence="3 5" id="KW-0732">Signal</keyword>
<evidence type="ECO:0000256" key="3">
    <source>
        <dbReference type="ARBA" id="ARBA00022729"/>
    </source>
</evidence>
<name>A0ABQ6F058_9VIBR</name>
<proteinExistence type="predicted"/>
<dbReference type="CDD" id="cd16325">
    <property type="entry name" value="LolA"/>
    <property type="match status" value="1"/>
</dbReference>
<comment type="subunit">
    <text evidence="1">Monomer.</text>
</comment>
<gene>
    <name evidence="6" type="ORF">GCM10007938_18500</name>
</gene>
<keyword evidence="6" id="KW-0449">Lipoprotein</keyword>
<evidence type="ECO:0000256" key="4">
    <source>
        <dbReference type="ARBA" id="ARBA00022927"/>
    </source>
</evidence>
<evidence type="ECO:0000256" key="1">
    <source>
        <dbReference type="ARBA" id="ARBA00011245"/>
    </source>
</evidence>
<sequence>MMRKCLLCVFMPFLLLMSFSTLSWARLHNLESLQSQLSKNEVIRGNFKQSRHLEMFNQPLISTGTFSLSKSHGLIWQQQTPFAVNLILTQDKLQQTFANQAPKTITAQENPMAFYFSHIFLSVFHSNTAVLEEGFRMNFSVQDNDEWQLVLTPKQAPLNSVFKAITLTGKNYIDQLVLEEVRGDKTNIAFTHQTSIPKELTDTEKAQFEF</sequence>
<feature type="signal peptide" evidence="5">
    <location>
        <begin position="1"/>
        <end position="25"/>
    </location>
</feature>
<keyword evidence="4" id="KW-0653">Protein transport</keyword>
<dbReference type="SUPFAM" id="SSF89392">
    <property type="entry name" value="Prokaryotic lipoproteins and lipoprotein localization factors"/>
    <property type="match status" value="1"/>
</dbReference>
<dbReference type="Pfam" id="PF03548">
    <property type="entry name" value="LolA"/>
    <property type="match status" value="1"/>
</dbReference>
<reference evidence="7" key="1">
    <citation type="journal article" date="2019" name="Int. J. Syst. Evol. Microbiol.">
        <title>The Global Catalogue of Microorganisms (GCM) 10K type strain sequencing project: providing services to taxonomists for standard genome sequencing and annotation.</title>
        <authorList>
            <consortium name="The Broad Institute Genomics Platform"/>
            <consortium name="The Broad Institute Genome Sequencing Center for Infectious Disease"/>
            <person name="Wu L."/>
            <person name="Ma J."/>
        </authorList>
    </citation>
    <scope>NUCLEOTIDE SEQUENCE [LARGE SCALE GENOMIC DNA]</scope>
    <source>
        <strain evidence="7">NBRC 108723</strain>
    </source>
</reference>
<comment type="caution">
    <text evidence="6">The sequence shown here is derived from an EMBL/GenBank/DDBJ whole genome shotgun (WGS) entry which is preliminary data.</text>
</comment>
<accession>A0ABQ6F058</accession>
<dbReference type="EMBL" id="BSPW01000034">
    <property type="protein sequence ID" value="GLT18072.1"/>
    <property type="molecule type" value="Genomic_DNA"/>
</dbReference>
<feature type="chain" id="PRO_5047046498" evidence="5">
    <location>
        <begin position="26"/>
        <end position="210"/>
    </location>
</feature>
<dbReference type="InterPro" id="IPR029046">
    <property type="entry name" value="LolA/LolB/LppX"/>
</dbReference>